<name>A0ABU2LSH8_9ACTN</name>
<keyword evidence="3" id="KW-1185">Reference proteome</keyword>
<evidence type="ECO:0000256" key="1">
    <source>
        <dbReference type="SAM" id="MobiDB-lite"/>
    </source>
</evidence>
<protein>
    <submittedName>
        <fullName evidence="2">ATP-grasp-modified RiPP</fullName>
    </submittedName>
</protein>
<sequence>MSATTPETSPRPIRPFGLSTAVPVTEVADDTPASLGLCPERQITVTEDGVPAVHEPSMKTAFTTKSQTREDMQLATDTENDTDR</sequence>
<evidence type="ECO:0000313" key="2">
    <source>
        <dbReference type="EMBL" id="MDT0320545.1"/>
    </source>
</evidence>
<feature type="region of interest" description="Disordered" evidence="1">
    <location>
        <begin position="59"/>
        <end position="84"/>
    </location>
</feature>
<dbReference type="NCBIfam" id="TIGR04186">
    <property type="entry name" value="GRASP_targ"/>
    <property type="match status" value="1"/>
</dbReference>
<dbReference type="InterPro" id="IPR026496">
    <property type="entry name" value="GRASP_targ"/>
</dbReference>
<comment type="caution">
    <text evidence="2">The sequence shown here is derived from an EMBL/GenBank/DDBJ whole genome shotgun (WGS) entry which is preliminary data.</text>
</comment>
<evidence type="ECO:0000313" key="3">
    <source>
        <dbReference type="Proteomes" id="UP001183420"/>
    </source>
</evidence>
<accession>A0ABU2LSH8</accession>
<dbReference type="EMBL" id="JAVREM010000025">
    <property type="protein sequence ID" value="MDT0320545.1"/>
    <property type="molecule type" value="Genomic_DNA"/>
</dbReference>
<organism evidence="2 3">
    <name type="scientific">Streptomyces millisiae</name>
    <dbReference type="NCBI Taxonomy" id="3075542"/>
    <lineage>
        <taxon>Bacteria</taxon>
        <taxon>Bacillati</taxon>
        <taxon>Actinomycetota</taxon>
        <taxon>Actinomycetes</taxon>
        <taxon>Kitasatosporales</taxon>
        <taxon>Streptomycetaceae</taxon>
        <taxon>Streptomyces</taxon>
    </lineage>
</organism>
<proteinExistence type="predicted"/>
<reference evidence="3" key="1">
    <citation type="submission" date="2023-07" db="EMBL/GenBank/DDBJ databases">
        <title>30 novel species of actinomycetes from the DSMZ collection.</title>
        <authorList>
            <person name="Nouioui I."/>
        </authorList>
    </citation>
    <scope>NUCLEOTIDE SEQUENCE [LARGE SCALE GENOMIC DNA]</scope>
    <source>
        <strain evidence="3">DSM 44918</strain>
    </source>
</reference>
<dbReference type="Proteomes" id="UP001183420">
    <property type="component" value="Unassembled WGS sequence"/>
</dbReference>
<dbReference type="RefSeq" id="WP_311600480.1">
    <property type="nucleotide sequence ID" value="NZ_JAVREM010000025.1"/>
</dbReference>
<gene>
    <name evidence="2" type="primary">tgmA</name>
    <name evidence="2" type="ORF">RNC47_19610</name>
</gene>